<feature type="signal peptide" evidence="1">
    <location>
        <begin position="1"/>
        <end position="28"/>
    </location>
</feature>
<reference evidence="2 3" key="1">
    <citation type="submission" date="2020-08" db="EMBL/GenBank/DDBJ databases">
        <title>Sequencing the genomes of 1000 actinobacteria strains.</title>
        <authorList>
            <person name="Klenk H.-P."/>
        </authorList>
    </citation>
    <scope>NUCLEOTIDE SEQUENCE [LARGE SCALE GENOMIC DNA]</scope>
    <source>
        <strain evidence="2 3">DSM 44786</strain>
    </source>
</reference>
<keyword evidence="3" id="KW-1185">Reference proteome</keyword>
<evidence type="ECO:0008006" key="4">
    <source>
        <dbReference type="Google" id="ProtNLM"/>
    </source>
</evidence>
<evidence type="ECO:0000256" key="1">
    <source>
        <dbReference type="SAM" id="SignalP"/>
    </source>
</evidence>
<feature type="chain" id="PRO_5031449664" description="Secreted protein" evidence="1">
    <location>
        <begin position="29"/>
        <end position="224"/>
    </location>
</feature>
<accession>A0A7W7SDQ8</accession>
<dbReference type="Proteomes" id="UP000573327">
    <property type="component" value="Unassembled WGS sequence"/>
</dbReference>
<proteinExistence type="predicted"/>
<evidence type="ECO:0000313" key="2">
    <source>
        <dbReference type="EMBL" id="MBB4948558.1"/>
    </source>
</evidence>
<dbReference type="RefSeq" id="WP_184918297.1">
    <property type="nucleotide sequence ID" value="NZ_JACHJR010000001.1"/>
</dbReference>
<evidence type="ECO:0000313" key="3">
    <source>
        <dbReference type="Proteomes" id="UP000573327"/>
    </source>
</evidence>
<protein>
    <recommendedName>
        <fullName evidence="4">Secreted protein</fullName>
    </recommendedName>
</protein>
<name>A0A7W7SDQ8_9ACTN</name>
<dbReference type="EMBL" id="JACHJR010000001">
    <property type="protein sequence ID" value="MBB4948558.1"/>
    <property type="molecule type" value="Genomic_DNA"/>
</dbReference>
<dbReference type="AlphaFoldDB" id="A0A7W7SDQ8"/>
<gene>
    <name evidence="2" type="ORF">F4556_004093</name>
</gene>
<comment type="caution">
    <text evidence="2">The sequence shown here is derived from an EMBL/GenBank/DDBJ whole genome shotgun (WGS) entry which is preliminary data.</text>
</comment>
<sequence length="224" mass="22316">MKLSKRATGALLLAVGSGVLAGQSAAMAAPGNAPVTPGQVATIEEEWGTEEVPFTIPLETVSEHLPLLPKGGQVSGGVPTSLLMPPVPDAKPGAQLIPDRVVPGVEVGKVGPRLQAALPLPTADHSTELGDLALDAPAAPLNAKGPGLTLGQPFSVVEGGTGSAADDVLTAGELDPQLITAPVQAIPGAKASLGKGDEKIAVTDSLADLTSTTTGTMREVLDQA</sequence>
<keyword evidence="1" id="KW-0732">Signal</keyword>
<organism evidence="2 3">
    <name type="scientific">Kitasatospora gansuensis</name>
    <dbReference type="NCBI Taxonomy" id="258050"/>
    <lineage>
        <taxon>Bacteria</taxon>
        <taxon>Bacillati</taxon>
        <taxon>Actinomycetota</taxon>
        <taxon>Actinomycetes</taxon>
        <taxon>Kitasatosporales</taxon>
        <taxon>Streptomycetaceae</taxon>
        <taxon>Kitasatospora</taxon>
    </lineage>
</organism>